<dbReference type="RefSeq" id="WP_034671059.1">
    <property type="nucleotide sequence ID" value="NZ_CP027365.1"/>
</dbReference>
<dbReference type="PANTHER" id="PTHR31126:SF72">
    <property type="entry name" value="DUAL SPECIFICITY PROTEIN PHOSPHATASE TPBA"/>
    <property type="match status" value="1"/>
</dbReference>
<dbReference type="InterPro" id="IPR020422">
    <property type="entry name" value="TYR_PHOSPHATASE_DUAL_dom"/>
</dbReference>
<evidence type="ECO:0000259" key="5">
    <source>
        <dbReference type="PROSITE" id="PS50056"/>
    </source>
</evidence>
<dbReference type="AlphaFoldDB" id="A0A8H2PQR2"/>
<dbReference type="PROSITE" id="PS50054">
    <property type="entry name" value="TYR_PHOSPHATASE_DUAL"/>
    <property type="match status" value="1"/>
</dbReference>
<protein>
    <submittedName>
        <fullName evidence="6">Protein tyrosine phosphatase</fullName>
    </submittedName>
</protein>
<dbReference type="SUPFAM" id="SSF52799">
    <property type="entry name" value="(Phosphotyrosine protein) phosphatases II"/>
    <property type="match status" value="1"/>
</dbReference>
<feature type="domain" description="Tyrosine specific protein phosphatases" evidence="5">
    <location>
        <begin position="87"/>
        <end position="141"/>
    </location>
</feature>
<name>A0A8H2PQR2_ACIRA</name>
<keyword evidence="3" id="KW-0904">Protein phosphatase</keyword>
<gene>
    <name evidence="6" type="ORF">FHY67_13125</name>
</gene>
<reference evidence="6 7" key="1">
    <citation type="submission" date="2019-06" db="EMBL/GenBank/DDBJ databases">
        <title>Genome of Acinetobacter radioresistens APH1, a phenol degrading strain.</title>
        <authorList>
            <person name="Liu Y."/>
        </authorList>
    </citation>
    <scope>NUCLEOTIDE SEQUENCE [LARGE SCALE GENOMIC DNA]</scope>
    <source>
        <strain evidence="6 7">APH1</strain>
    </source>
</reference>
<proteinExistence type="inferred from homology"/>
<dbReference type="PANTHER" id="PTHR31126">
    <property type="entry name" value="TYROSINE-PROTEIN PHOSPHATASE"/>
    <property type="match status" value="1"/>
</dbReference>
<keyword evidence="2" id="KW-0378">Hydrolase</keyword>
<dbReference type="Pfam" id="PF00782">
    <property type="entry name" value="DSPc"/>
    <property type="match status" value="1"/>
</dbReference>
<evidence type="ECO:0000256" key="3">
    <source>
        <dbReference type="ARBA" id="ARBA00022912"/>
    </source>
</evidence>
<comment type="similarity">
    <text evidence="1">Belongs to the protein-tyrosine phosphatase family.</text>
</comment>
<dbReference type="InterPro" id="IPR016130">
    <property type="entry name" value="Tyr_Pase_AS"/>
</dbReference>
<dbReference type="InterPro" id="IPR000387">
    <property type="entry name" value="Tyr_Pase_dom"/>
</dbReference>
<accession>A0A8H2PQR2</accession>
<dbReference type="SMART" id="SM00195">
    <property type="entry name" value="DSPc"/>
    <property type="match status" value="1"/>
</dbReference>
<dbReference type="PROSITE" id="PS50056">
    <property type="entry name" value="TYR_PHOSPHATASE_2"/>
    <property type="match status" value="1"/>
</dbReference>
<comment type="caution">
    <text evidence="6">The sequence shown here is derived from an EMBL/GenBank/DDBJ whole genome shotgun (WGS) entry which is preliminary data.</text>
</comment>
<dbReference type="Proteomes" id="UP000314285">
    <property type="component" value="Unassembled WGS sequence"/>
</dbReference>
<sequence length="176" mass="20528">MTAPALPDHQRPEHWGNQLSAAHNFYRVSSWVYRSEQPSSGLLPLLKQKNIKTVINLRTHDRNSSILEGENIQVIHLPIRTWAMNREQLLGIMQYLKQAQHSGQKVLIHCYHGSDRTGASIAMYRIVFENWSTEQALLEMKHGGYGYHVIWKNIERLFSTENIQWTQQQLQSPEQK</sequence>
<dbReference type="PROSITE" id="PS00383">
    <property type="entry name" value="TYR_PHOSPHATASE_1"/>
    <property type="match status" value="1"/>
</dbReference>
<evidence type="ECO:0000313" key="6">
    <source>
        <dbReference type="EMBL" id="TNX86266.1"/>
    </source>
</evidence>
<dbReference type="GO" id="GO:0004721">
    <property type="term" value="F:phosphoprotein phosphatase activity"/>
    <property type="evidence" value="ECO:0007669"/>
    <property type="project" value="UniProtKB-KW"/>
</dbReference>
<dbReference type="EMBL" id="VFBM01000014">
    <property type="protein sequence ID" value="TNX86266.1"/>
    <property type="molecule type" value="Genomic_DNA"/>
</dbReference>
<evidence type="ECO:0000256" key="2">
    <source>
        <dbReference type="ARBA" id="ARBA00022801"/>
    </source>
</evidence>
<evidence type="ECO:0000313" key="7">
    <source>
        <dbReference type="Proteomes" id="UP000314285"/>
    </source>
</evidence>
<evidence type="ECO:0000256" key="1">
    <source>
        <dbReference type="ARBA" id="ARBA00009580"/>
    </source>
</evidence>
<organism evidence="6 7">
    <name type="scientific">Acinetobacter radioresistens</name>
    <dbReference type="NCBI Taxonomy" id="40216"/>
    <lineage>
        <taxon>Bacteria</taxon>
        <taxon>Pseudomonadati</taxon>
        <taxon>Pseudomonadota</taxon>
        <taxon>Gammaproteobacteria</taxon>
        <taxon>Moraxellales</taxon>
        <taxon>Moraxellaceae</taxon>
        <taxon>Acinetobacter</taxon>
    </lineage>
</organism>
<feature type="domain" description="Tyrosine-protein phosphatase" evidence="4">
    <location>
        <begin position="24"/>
        <end position="171"/>
    </location>
</feature>
<dbReference type="InterPro" id="IPR029021">
    <property type="entry name" value="Prot-tyrosine_phosphatase-like"/>
</dbReference>
<dbReference type="InterPro" id="IPR000340">
    <property type="entry name" value="Dual-sp_phosphatase_cat-dom"/>
</dbReference>
<dbReference type="Gene3D" id="3.90.190.10">
    <property type="entry name" value="Protein tyrosine phosphatase superfamily"/>
    <property type="match status" value="1"/>
</dbReference>
<evidence type="ECO:0000259" key="4">
    <source>
        <dbReference type="PROSITE" id="PS50054"/>
    </source>
</evidence>